<comment type="caution">
    <text evidence="1">The sequence shown here is derived from an EMBL/GenBank/DDBJ whole genome shotgun (WGS) entry which is preliminary data.</text>
</comment>
<dbReference type="Proteomes" id="UP000178109">
    <property type="component" value="Unassembled WGS sequence"/>
</dbReference>
<evidence type="ECO:0000313" key="1">
    <source>
        <dbReference type="EMBL" id="OGY93157.1"/>
    </source>
</evidence>
<evidence type="ECO:0000313" key="2">
    <source>
        <dbReference type="Proteomes" id="UP000178109"/>
    </source>
</evidence>
<dbReference type="EMBL" id="MHKO01000003">
    <property type="protein sequence ID" value="OGY93157.1"/>
    <property type="molecule type" value="Genomic_DNA"/>
</dbReference>
<dbReference type="AlphaFoldDB" id="A0A1G2BY67"/>
<dbReference type="STRING" id="1798553.A3H70_02765"/>
<organism evidence="1 2">
    <name type="scientific">Candidatus Komeilibacteria bacterium RIFCSPLOWO2_02_FULL_48_11</name>
    <dbReference type="NCBI Taxonomy" id="1798553"/>
    <lineage>
        <taxon>Bacteria</taxon>
        <taxon>Candidatus Komeiliibacteriota</taxon>
    </lineage>
</organism>
<name>A0A1G2BY67_9BACT</name>
<gene>
    <name evidence="1" type="ORF">A3H70_02765</name>
</gene>
<accession>A0A1G2BY67</accession>
<reference evidence="1 2" key="1">
    <citation type="journal article" date="2016" name="Nat. Commun.">
        <title>Thousands of microbial genomes shed light on interconnected biogeochemical processes in an aquifer system.</title>
        <authorList>
            <person name="Anantharaman K."/>
            <person name="Brown C.T."/>
            <person name="Hug L.A."/>
            <person name="Sharon I."/>
            <person name="Castelle C.J."/>
            <person name="Probst A.J."/>
            <person name="Thomas B.C."/>
            <person name="Singh A."/>
            <person name="Wilkins M.J."/>
            <person name="Karaoz U."/>
            <person name="Brodie E.L."/>
            <person name="Williams K.H."/>
            <person name="Hubbard S.S."/>
            <person name="Banfield J.F."/>
        </authorList>
    </citation>
    <scope>NUCLEOTIDE SEQUENCE [LARGE SCALE GENOMIC DNA]</scope>
</reference>
<proteinExistence type="predicted"/>
<sequence length="206" mass="23985">MQYNELRVQLKDFLVFNLSDIRKIEPRFYRRRLNEWQAKGYIKKLRRGHYMFGDVPLNEEALYAVANRLYGPSYVSFEMALAHYGLIPEGVPSVTSASSRKTASFRTPIADFSYRRIKPGLLFGYRLANHRGQGYKIAEMEKAVLDYLYLNPNVAAPADFYEWRFNSQEFLAQADMSKLNGYAAAFNNKRLSERLKNLLTLARRAE</sequence>
<protein>
    <recommendedName>
        <fullName evidence="3">AbiEi antitoxin C-terminal domain-containing protein</fullName>
    </recommendedName>
</protein>
<evidence type="ECO:0008006" key="3">
    <source>
        <dbReference type="Google" id="ProtNLM"/>
    </source>
</evidence>